<dbReference type="OrthoDB" id="1652165at2"/>
<evidence type="ECO:0000259" key="1">
    <source>
        <dbReference type="Pfam" id="PF20009"/>
    </source>
</evidence>
<dbReference type="HOGENOM" id="CLU_258689_0_0_10"/>
<reference evidence="2 3" key="1">
    <citation type="journal article" date="2013" name="Appl. Environ. Microbiol.">
        <title>The genome of the alga-associated marine flavobacterium Formosa agariphila KMM 3901T reveals a broad potential for degradation of algal polysaccharides.</title>
        <authorList>
            <person name="Mann A.J."/>
            <person name="Hahnke R.L."/>
            <person name="Huang S."/>
            <person name="Werner J."/>
            <person name="Xing P."/>
            <person name="Barbeyron T."/>
            <person name="Huettel B."/>
            <person name="Stueber K."/>
            <person name="Reinhardt R."/>
            <person name="Harder J."/>
            <person name="Gloeckner F.O."/>
            <person name="Amann R.I."/>
            <person name="Teeling H."/>
        </authorList>
    </citation>
    <scope>NUCLEOTIDE SEQUENCE [LARGE SCALE GENOMIC DNA]</scope>
    <source>
        <strain evidence="3">DSM 15362 / KCTC 12365 / LMG 23005 / KMM 3901</strain>
    </source>
</reference>
<dbReference type="Pfam" id="PF20009">
    <property type="entry name" value="GEVED"/>
    <property type="match status" value="3"/>
</dbReference>
<sequence>MITKTTYSVPFGTTSFNTTIFKQFALLLVFGLLNLVSNAQTVIILDQPGTGTFVVPCGINKIDIEVWGSGGAGGGSSISGGGGYAGLAGYYSIAQDINVVAGGDLDYSIAKGATGNISGSNHGGQSFIQLQFGSWTWVGANGNNGGDIANNSTDVAQNGVNAINDKDGNIIGTGGQANHAGDGFPGGPAAGGGGGTMVNGVPAKGGDGGDGMIRITMYGDTENTQYCKTTYSQVVEPITQITFAGIDNTSSATVNGSLENELFCNEVGTVVRGSDDNEIIIRGNTNGNKKNYFVAYIDWNQDGIFGDDEYEEQKLGELKNSTGAPDSEALVKNIKVPSDAKLGTTTMRIIKTGNNDGSATDACKEYKRGQAEDYTLVVKEFEDEDDEDDDSCTDIVYDCEPTFDEVVPITQVTFAGIDNSSDSSSNDELERFCDVTGTVTRGSSYSMTLGGETNGKDVYFVAFIDWDQDGEFEETNYDDDNERQKITNFSSNESSGTGTLVVPADAQLGTTTIRIIKRNGGSPNNPCDNYDEGQAEEYTLIVEDYDGSDCDPFTSTCYPEYDNVSPITRVKFSNIDNYSSSSSNEAVERFCNVTGNLVAGDTYTISLEGVLDGDKNFFVAYIDLDGDGEYNSLQNDGNNGGEEFKLVELEDDDDTVTAEIAIPLNAKPGLTSIRIVKTGEDDGSSTWACFNEIQDEEVTYNNGQIEEYPLFIERECITWEPGTGNNKWDNQNNWNPKTVPDQHDCVIIPSLDEDQYPILDNNNNNNNNDNKDAKAYSVYIEAGASLTLESNSTLTVEDDLSINGELSVSGQGILTVNNILTVAGNLNASDQSIITVDDLLTLRGNITLNDDASFIQTNETDRNVSTGTFTVNRTPETARSTDYVYWSSPVEKFNIDGISTTSHRYEWLPTVGNKYGNWSKVSNINMTPGKGYIIRGHNYTASFQDSKPNNGTINASITRGTYDGDDYNDNSSTQISKEDDNWNLIGNPYPSAISADDFITKNSGSLDPGGSVSGGTIEGGVRIWTHANELSSDYDDPFYASEGSSYNTDDYIAYTLSGSSPSGFDGYIASGQGFFVLMKPSANQSKSNATFTNDMRSFSSEYKNDAFYRSNDQKNRVWLNLIDSKETATEMLLGYFDGAVNAKDPLYDAIIMDNSAMSLYSLIDDEAMVIQGRRNPIQQDDIIPLGFISTKKDQYSIGISKVDGVFESENQNIYLEDLYTNTTHDLRKSAYSFTSEAGTFNNRFVLRYQAKTLSVDDVITNNTFKIIATQEFIKVSTGTSTINTIVVYDVLGRVLYQVNTLNASEVKLDQFKPTNSPLIVRATLSNGKEKTQKVIY</sequence>
<feature type="domain" description="GEVED" evidence="1">
    <location>
        <begin position="459"/>
        <end position="540"/>
    </location>
</feature>
<feature type="domain" description="GEVED" evidence="1">
    <location>
        <begin position="292"/>
        <end position="376"/>
    </location>
</feature>
<dbReference type="RefSeq" id="WP_038531779.1">
    <property type="nucleotide sequence ID" value="NZ_HG315671.1"/>
</dbReference>
<evidence type="ECO:0000313" key="3">
    <source>
        <dbReference type="Proteomes" id="UP000016160"/>
    </source>
</evidence>
<dbReference type="PATRIC" id="fig|1347342.6.peg.2840"/>
<evidence type="ECO:0000313" key="2">
    <source>
        <dbReference type="EMBL" id="CDF80533.1"/>
    </source>
</evidence>
<dbReference type="eggNOG" id="COG1345">
    <property type="taxonomic scope" value="Bacteria"/>
</dbReference>
<dbReference type="EMBL" id="HG315671">
    <property type="protein sequence ID" value="CDF80533.1"/>
    <property type="molecule type" value="Genomic_DNA"/>
</dbReference>
<dbReference type="eggNOG" id="COG3227">
    <property type="taxonomic scope" value="Bacteria"/>
</dbReference>
<dbReference type="InterPro" id="IPR045474">
    <property type="entry name" value="GEVED"/>
</dbReference>
<name>T2KPV5_FORAG</name>
<dbReference type="Proteomes" id="UP000016160">
    <property type="component" value="Chromosome"/>
</dbReference>
<organism evidence="2 3">
    <name type="scientific">Formosa agariphila (strain DSM 15362 / KCTC 12365 / LMG 23005 / KMM 3901 / M-2Alg 35-1)</name>
    <dbReference type="NCBI Taxonomy" id="1347342"/>
    <lineage>
        <taxon>Bacteria</taxon>
        <taxon>Pseudomonadati</taxon>
        <taxon>Bacteroidota</taxon>
        <taxon>Flavobacteriia</taxon>
        <taxon>Flavobacteriales</taxon>
        <taxon>Flavobacteriaceae</taxon>
        <taxon>Formosa</taxon>
    </lineage>
</organism>
<keyword evidence="3" id="KW-1185">Reference proteome</keyword>
<dbReference type="NCBIfam" id="NF033708">
    <property type="entry name" value="T9SS_Cterm_ChiA"/>
    <property type="match status" value="1"/>
</dbReference>
<gene>
    <name evidence="2" type="ORF">BN863_28210</name>
</gene>
<proteinExistence type="predicted"/>
<feature type="domain" description="GEVED" evidence="1">
    <location>
        <begin position="618"/>
        <end position="709"/>
    </location>
</feature>
<protein>
    <recommendedName>
        <fullName evidence="1">GEVED domain-containing protein</fullName>
    </recommendedName>
</protein>
<accession>T2KPV5</accession>
<dbReference type="STRING" id="1347342.BN863_28210"/>